<protein>
    <submittedName>
        <fullName evidence="2">Uncharacterized protein</fullName>
    </submittedName>
</protein>
<feature type="region of interest" description="Disordered" evidence="1">
    <location>
        <begin position="35"/>
        <end position="68"/>
    </location>
</feature>
<name>A0A0C3S1J2_PHLG1</name>
<proteinExistence type="predicted"/>
<evidence type="ECO:0000256" key="1">
    <source>
        <dbReference type="SAM" id="MobiDB-lite"/>
    </source>
</evidence>
<gene>
    <name evidence="2" type="ORF">PHLGIDRAFT_253559</name>
</gene>
<dbReference type="HOGENOM" id="CLU_1652800_0_0_1"/>
<accession>A0A0C3S1J2</accession>
<reference evidence="2 3" key="1">
    <citation type="journal article" date="2014" name="PLoS Genet.">
        <title>Analysis of the Phlebiopsis gigantea genome, transcriptome and secretome provides insight into its pioneer colonization strategies of wood.</title>
        <authorList>
            <person name="Hori C."/>
            <person name="Ishida T."/>
            <person name="Igarashi K."/>
            <person name="Samejima M."/>
            <person name="Suzuki H."/>
            <person name="Master E."/>
            <person name="Ferreira P."/>
            <person name="Ruiz-Duenas F.J."/>
            <person name="Held B."/>
            <person name="Canessa P."/>
            <person name="Larrondo L.F."/>
            <person name="Schmoll M."/>
            <person name="Druzhinina I.S."/>
            <person name="Kubicek C.P."/>
            <person name="Gaskell J.A."/>
            <person name="Kersten P."/>
            <person name="St John F."/>
            <person name="Glasner J."/>
            <person name="Sabat G."/>
            <person name="Splinter BonDurant S."/>
            <person name="Syed K."/>
            <person name="Yadav J."/>
            <person name="Mgbeahuruike A.C."/>
            <person name="Kovalchuk A."/>
            <person name="Asiegbu F.O."/>
            <person name="Lackner G."/>
            <person name="Hoffmeister D."/>
            <person name="Rencoret J."/>
            <person name="Gutierrez A."/>
            <person name="Sun H."/>
            <person name="Lindquist E."/>
            <person name="Barry K."/>
            <person name="Riley R."/>
            <person name="Grigoriev I.V."/>
            <person name="Henrissat B."/>
            <person name="Kues U."/>
            <person name="Berka R.M."/>
            <person name="Martinez A.T."/>
            <person name="Covert S.F."/>
            <person name="Blanchette R.A."/>
            <person name="Cullen D."/>
        </authorList>
    </citation>
    <scope>NUCLEOTIDE SEQUENCE [LARGE SCALE GENOMIC DNA]</scope>
    <source>
        <strain evidence="2 3">11061_1 CR5-6</strain>
    </source>
</reference>
<organism evidence="2 3">
    <name type="scientific">Phlebiopsis gigantea (strain 11061_1 CR5-6)</name>
    <name type="common">White-rot fungus</name>
    <name type="synonym">Peniophora gigantea</name>
    <dbReference type="NCBI Taxonomy" id="745531"/>
    <lineage>
        <taxon>Eukaryota</taxon>
        <taxon>Fungi</taxon>
        <taxon>Dikarya</taxon>
        <taxon>Basidiomycota</taxon>
        <taxon>Agaricomycotina</taxon>
        <taxon>Agaricomycetes</taxon>
        <taxon>Polyporales</taxon>
        <taxon>Phanerochaetaceae</taxon>
        <taxon>Phlebiopsis</taxon>
    </lineage>
</organism>
<dbReference type="EMBL" id="KN840630">
    <property type="protein sequence ID" value="KIP03162.1"/>
    <property type="molecule type" value="Genomic_DNA"/>
</dbReference>
<keyword evidence="3" id="KW-1185">Reference proteome</keyword>
<dbReference type="Proteomes" id="UP000053257">
    <property type="component" value="Unassembled WGS sequence"/>
</dbReference>
<sequence>MQPCFCLHVPGREGATRPLGIRGSVVLPVAHISPQPRPSAICQTTSRASTGSTGYRRLRNTPGNPYSAPPRAHLDLAPQDASTPRLLGPHPDALHGRAVGCARRAVLIVMRAQAVSYNAAAAHAYTVTSSSSSTWGGPVYASSTTTVVYAPTPYRAARGE</sequence>
<evidence type="ECO:0000313" key="2">
    <source>
        <dbReference type="EMBL" id="KIP03162.1"/>
    </source>
</evidence>
<evidence type="ECO:0000313" key="3">
    <source>
        <dbReference type="Proteomes" id="UP000053257"/>
    </source>
</evidence>
<feature type="compositionally biased region" description="Polar residues" evidence="1">
    <location>
        <begin position="41"/>
        <end position="53"/>
    </location>
</feature>
<dbReference type="AlphaFoldDB" id="A0A0C3S1J2"/>